<proteinExistence type="predicted"/>
<sequence length="91" mass="9905">MLTFDAEGSIDASRFEKQQYALAESVVAPVFDVFDEDINQTVVDATSRFIVRISANVTADFGNVTDLAGSMLRGVDSRFLDQLSSSTTSFV</sequence>
<evidence type="ECO:0000313" key="1">
    <source>
        <dbReference type="EMBL" id="SDR62559.1"/>
    </source>
</evidence>
<accession>A0A1H1KLD6</accession>
<dbReference type="Proteomes" id="UP000199365">
    <property type="component" value="Unassembled WGS sequence"/>
</dbReference>
<keyword evidence="2" id="KW-1185">Reference proteome</keyword>
<protein>
    <submittedName>
        <fullName evidence="1">Uncharacterized protein</fullName>
    </submittedName>
</protein>
<organism evidence="1 2">
    <name type="scientific">Paraburkholderia tuberum</name>
    <dbReference type="NCBI Taxonomy" id="157910"/>
    <lineage>
        <taxon>Bacteria</taxon>
        <taxon>Pseudomonadati</taxon>
        <taxon>Pseudomonadota</taxon>
        <taxon>Betaproteobacteria</taxon>
        <taxon>Burkholderiales</taxon>
        <taxon>Burkholderiaceae</taxon>
        <taxon>Paraburkholderia</taxon>
    </lineage>
</organism>
<evidence type="ECO:0000313" key="2">
    <source>
        <dbReference type="Proteomes" id="UP000199365"/>
    </source>
</evidence>
<gene>
    <name evidence="1" type="ORF">SAMN05445850_8264</name>
</gene>
<reference evidence="2" key="1">
    <citation type="submission" date="2016-10" db="EMBL/GenBank/DDBJ databases">
        <authorList>
            <person name="Varghese N."/>
            <person name="Submissions S."/>
        </authorList>
    </citation>
    <scope>NUCLEOTIDE SEQUENCE [LARGE SCALE GENOMIC DNA]</scope>
    <source>
        <strain evidence="2">DUS833</strain>
    </source>
</reference>
<dbReference type="AlphaFoldDB" id="A0A1H1KLD6"/>
<name>A0A1H1KLD6_9BURK</name>
<dbReference type="EMBL" id="FNKX01000005">
    <property type="protein sequence ID" value="SDR62559.1"/>
    <property type="molecule type" value="Genomic_DNA"/>
</dbReference>